<evidence type="ECO:0000313" key="3">
    <source>
        <dbReference type="Proteomes" id="UP000182149"/>
    </source>
</evidence>
<proteinExistence type="predicted"/>
<keyword evidence="3" id="KW-1185">Reference proteome</keyword>
<evidence type="ECO:0000259" key="1">
    <source>
        <dbReference type="SMART" id="SM00646"/>
    </source>
</evidence>
<comment type="caution">
    <text evidence="2">The sequence shown here is derived from an EMBL/GenBank/DDBJ whole genome shotgun (WGS) entry which is preliminary data.</text>
</comment>
<dbReference type="GO" id="GO:0009253">
    <property type="term" value="P:peptidoglycan catabolic process"/>
    <property type="evidence" value="ECO:0007669"/>
    <property type="project" value="InterPro"/>
</dbReference>
<dbReference type="PANTHER" id="PTHR30404">
    <property type="entry name" value="N-ACETYLMURAMOYL-L-ALANINE AMIDASE"/>
    <property type="match status" value="1"/>
</dbReference>
<dbReference type="Pfam" id="PF19087">
    <property type="entry name" value="DUF5776"/>
    <property type="match status" value="1"/>
</dbReference>
<dbReference type="AlphaFoldDB" id="A0A1L8QSY0"/>
<dbReference type="PANTHER" id="PTHR30404:SF8">
    <property type="entry name" value="AUTOLYSIN PH-RELATED"/>
    <property type="match status" value="1"/>
</dbReference>
<dbReference type="InterPro" id="IPR002508">
    <property type="entry name" value="MurNAc-LAA_cat"/>
</dbReference>
<dbReference type="GO" id="GO:0030288">
    <property type="term" value="C:outer membrane-bounded periplasmic space"/>
    <property type="evidence" value="ECO:0007669"/>
    <property type="project" value="TreeGrafter"/>
</dbReference>
<dbReference type="Proteomes" id="UP000182149">
    <property type="component" value="Unassembled WGS sequence"/>
</dbReference>
<dbReference type="InterPro" id="IPR044081">
    <property type="entry name" value="DUF5776"/>
</dbReference>
<dbReference type="InterPro" id="IPR050695">
    <property type="entry name" value="N-acetylmuramoyl_amidase_3"/>
</dbReference>
<gene>
    <name evidence="2" type="ORF">RU93_GL002137</name>
</gene>
<dbReference type="Pfam" id="PF01520">
    <property type="entry name" value="Amidase_3"/>
    <property type="match status" value="1"/>
</dbReference>
<reference evidence="2 3" key="1">
    <citation type="submission" date="2014-12" db="EMBL/GenBank/DDBJ databases">
        <title>Draft genome sequences of 29 type strains of Enterococci.</title>
        <authorList>
            <person name="Zhong Z."/>
            <person name="Sun Z."/>
            <person name="Liu W."/>
            <person name="Zhang W."/>
            <person name="Zhang H."/>
        </authorList>
    </citation>
    <scope>NUCLEOTIDE SEQUENCE [LARGE SCALE GENOMIC DNA]</scope>
    <source>
        <strain evidence="2 3">DSM 17690</strain>
    </source>
</reference>
<evidence type="ECO:0000313" key="2">
    <source>
        <dbReference type="EMBL" id="OJG10621.1"/>
    </source>
</evidence>
<sequence length="344" mass="38084">MATHLIVYGHGAGDPGAVGNGTNERDFNRKVLHPHIKKWADKSKHTFAFYDITGNKDLYKDTANGWGIYGMTAKRYASITEIHEDAASSSATGGHVIINKAFKPDSNDLGLAGIINRIVGWWGSAKSSKGISYRDNLLNLNVCKIRGINYRLMELGFITNKSDMDKIKANLDACARGIIEGITGETLTVTVTPPANSFNIKNYHTTKFAMIKLIKDDYAYKEVSLKTKVGAIVKKGTVLTVVGIEYSGQYPRFKLKSGLYITTRKDTVEEYKQPVATGYPLRKVGDTVTVKKTATSYQTGQKMASFVKGSKYKIKQVKNVSQSNSKRAYLLDNIDSWVLEQDVQ</sequence>
<name>A0A1L8QSY0_9ENTE</name>
<dbReference type="EMBL" id="JXKD01000007">
    <property type="protein sequence ID" value="OJG10621.1"/>
    <property type="molecule type" value="Genomic_DNA"/>
</dbReference>
<dbReference type="GO" id="GO:0008745">
    <property type="term" value="F:N-acetylmuramoyl-L-alanine amidase activity"/>
    <property type="evidence" value="ECO:0007669"/>
    <property type="project" value="InterPro"/>
</dbReference>
<dbReference type="CDD" id="cd02696">
    <property type="entry name" value="MurNAc-LAA"/>
    <property type="match status" value="1"/>
</dbReference>
<dbReference type="Gene3D" id="3.40.630.40">
    <property type="entry name" value="Zn-dependent exopeptidases"/>
    <property type="match status" value="1"/>
</dbReference>
<dbReference type="SMART" id="SM00646">
    <property type="entry name" value="Ami_3"/>
    <property type="match status" value="1"/>
</dbReference>
<dbReference type="STRING" id="328396.RU93_GL002137"/>
<organism evidence="2 3">
    <name type="scientific">Enterococcus aquimarinus</name>
    <dbReference type="NCBI Taxonomy" id="328396"/>
    <lineage>
        <taxon>Bacteria</taxon>
        <taxon>Bacillati</taxon>
        <taxon>Bacillota</taxon>
        <taxon>Bacilli</taxon>
        <taxon>Lactobacillales</taxon>
        <taxon>Enterococcaceae</taxon>
        <taxon>Enterococcus</taxon>
    </lineage>
</organism>
<feature type="domain" description="MurNAc-LAA" evidence="1">
    <location>
        <begin position="77"/>
        <end position="183"/>
    </location>
</feature>
<protein>
    <recommendedName>
        <fullName evidence="1">MurNAc-LAA domain-containing protein</fullName>
    </recommendedName>
</protein>
<dbReference type="OrthoDB" id="9763643at2"/>
<accession>A0A1L8QSY0</accession>
<dbReference type="SUPFAM" id="SSF53187">
    <property type="entry name" value="Zn-dependent exopeptidases"/>
    <property type="match status" value="1"/>
</dbReference>